<dbReference type="Proteomes" id="UP000216361">
    <property type="component" value="Unassembled WGS sequence"/>
</dbReference>
<sequence>MGALLLPLLLILLLLVIDYGRGLAVRIRWQGIAEAVALVGAAELDQRPDALERALVAMRTQARLEEDVAGDSVPLDQWEWSDRDGRPTRDARDANGVRVAVTTAPVASFAARLVDLVQRTPDARDGAFALRPTALAVNDTLVCHAAPLALCTAPDTAEALSDPSAVGRQLLLTASGGLRGLCSPGDACSPDRIIARLAQPNGNFCANTRGTIQPLPADSLTAALGARFGGPQVWAQSGAHPRVTRYPRDLGRQGNDGLGNGYWDREYYWRISRGQSVPGGLAGATRYQTYLYEWGQSFAMRGRETLYPPPPVLDPGMDLIAPRPLQRPFLPLPDTLAGPTTPASRVLTIGLADCGTGAAVALRRWLRLFVTEAPERDGLRAEIIGRAVAGEPAVYAQGRLLR</sequence>
<evidence type="ECO:0000313" key="1">
    <source>
        <dbReference type="EMBL" id="OYQ17744.1"/>
    </source>
</evidence>
<proteinExistence type="predicted"/>
<name>A0A255XMY1_9PROT</name>
<organism evidence="1 2">
    <name type="scientific">Elstera cyanobacteriorum</name>
    <dbReference type="NCBI Taxonomy" id="2022747"/>
    <lineage>
        <taxon>Bacteria</taxon>
        <taxon>Pseudomonadati</taxon>
        <taxon>Pseudomonadota</taxon>
        <taxon>Alphaproteobacteria</taxon>
        <taxon>Rhodospirillales</taxon>
        <taxon>Rhodospirillaceae</taxon>
        <taxon>Elstera</taxon>
    </lineage>
</organism>
<gene>
    <name evidence="1" type="ORF">CHR90_12210</name>
</gene>
<comment type="caution">
    <text evidence="1">The sequence shown here is derived from an EMBL/GenBank/DDBJ whole genome shotgun (WGS) entry which is preliminary data.</text>
</comment>
<keyword evidence="2" id="KW-1185">Reference proteome</keyword>
<dbReference type="RefSeq" id="WP_094409307.1">
    <property type="nucleotide sequence ID" value="NZ_BMJZ01000002.1"/>
</dbReference>
<protein>
    <submittedName>
        <fullName evidence="1">Uncharacterized protein</fullName>
    </submittedName>
</protein>
<reference evidence="1 2" key="1">
    <citation type="submission" date="2017-07" db="EMBL/GenBank/DDBJ databases">
        <title>Elstera cyanobacteriorum sp. nov., a novel bacterium isolated from cyanobacterial aggregates in a eutrophic lake.</title>
        <authorList>
            <person name="Cai H."/>
        </authorList>
    </citation>
    <scope>NUCLEOTIDE SEQUENCE [LARGE SCALE GENOMIC DNA]</scope>
    <source>
        <strain evidence="1 2">TH019</strain>
    </source>
</reference>
<dbReference type="AlphaFoldDB" id="A0A255XMY1"/>
<accession>A0A255XMY1</accession>
<dbReference type="OrthoDB" id="8014659at2"/>
<evidence type="ECO:0000313" key="2">
    <source>
        <dbReference type="Proteomes" id="UP000216361"/>
    </source>
</evidence>
<dbReference type="EMBL" id="NOXS01000033">
    <property type="protein sequence ID" value="OYQ17744.1"/>
    <property type="molecule type" value="Genomic_DNA"/>
</dbReference>